<name>A0A9W6Q1L9_9ACTN</name>
<dbReference type="Pfam" id="PF01261">
    <property type="entry name" value="AP_endonuc_2"/>
    <property type="match status" value="1"/>
</dbReference>
<sequence length="309" mass="33950">MPTDPAGDARNADAVPFTFAGIGDEAGPGLTAQLTALRRLGWEGIELRTVDHVPVADLDDDAFHRVASALAEAGMRTVCVDSRIANWGRPVTGCFDDDLAELDVLARRCRDLGTRYVRVMSYPNDGLDEPAWRREVLRRMRILTDRAERYGLVLLHENCSGWAGSSAERMLTMLDEVSSPALRLLFDIGNGVPYGYSAYDMLTDIVRHVAHVHVKDADGDEHAPVYTMPGDGRARVADCLRLLLEHGYTGTVSIEPHLAVRPHEHRTDAGADGVSTFVEYGRRLERLVREDVLPRAANRPVGAVDGGRS</sequence>
<reference evidence="2" key="1">
    <citation type="submission" date="2023-02" db="EMBL/GenBank/DDBJ databases">
        <title>Actinomadura rubrobrunea NBRC 14622.</title>
        <authorList>
            <person name="Ichikawa N."/>
            <person name="Sato H."/>
            <person name="Tonouchi N."/>
        </authorList>
    </citation>
    <scope>NUCLEOTIDE SEQUENCE</scope>
    <source>
        <strain evidence="2">NBRC 14622</strain>
    </source>
</reference>
<organism evidence="2 3">
    <name type="scientific">Actinomadura rubrobrunea</name>
    <dbReference type="NCBI Taxonomy" id="115335"/>
    <lineage>
        <taxon>Bacteria</taxon>
        <taxon>Bacillati</taxon>
        <taxon>Actinomycetota</taxon>
        <taxon>Actinomycetes</taxon>
        <taxon>Streptosporangiales</taxon>
        <taxon>Thermomonosporaceae</taxon>
        <taxon>Actinomadura</taxon>
    </lineage>
</organism>
<dbReference type="Gene3D" id="3.20.20.150">
    <property type="entry name" value="Divalent-metal-dependent TIM barrel enzymes"/>
    <property type="match status" value="1"/>
</dbReference>
<dbReference type="PANTHER" id="PTHR12110:SF21">
    <property type="entry name" value="XYLOSE ISOMERASE-LIKE TIM BARREL DOMAIN-CONTAINING PROTEIN"/>
    <property type="match status" value="1"/>
</dbReference>
<feature type="domain" description="Xylose isomerase-like TIM barrel" evidence="1">
    <location>
        <begin position="35"/>
        <end position="262"/>
    </location>
</feature>
<dbReference type="InterPro" id="IPR036237">
    <property type="entry name" value="Xyl_isomerase-like_sf"/>
</dbReference>
<evidence type="ECO:0000259" key="1">
    <source>
        <dbReference type="Pfam" id="PF01261"/>
    </source>
</evidence>
<dbReference type="PANTHER" id="PTHR12110">
    <property type="entry name" value="HYDROXYPYRUVATE ISOMERASE"/>
    <property type="match status" value="1"/>
</dbReference>
<dbReference type="RefSeq" id="WP_067908527.1">
    <property type="nucleotide sequence ID" value="NZ_BSRZ01000018.1"/>
</dbReference>
<evidence type="ECO:0000313" key="3">
    <source>
        <dbReference type="Proteomes" id="UP001165124"/>
    </source>
</evidence>
<keyword evidence="3" id="KW-1185">Reference proteome</keyword>
<dbReference type="InterPro" id="IPR013022">
    <property type="entry name" value="Xyl_isomerase-like_TIM-brl"/>
</dbReference>
<dbReference type="InterPro" id="IPR050312">
    <property type="entry name" value="IolE/XylAMocC-like"/>
</dbReference>
<accession>A0A9W6Q1L9</accession>
<proteinExistence type="predicted"/>
<dbReference type="AlphaFoldDB" id="A0A9W6Q1L9"/>
<dbReference type="Proteomes" id="UP001165124">
    <property type="component" value="Unassembled WGS sequence"/>
</dbReference>
<protein>
    <recommendedName>
        <fullName evidence="1">Xylose isomerase-like TIM barrel domain-containing protein</fullName>
    </recommendedName>
</protein>
<comment type="caution">
    <text evidence="2">The sequence shown here is derived from an EMBL/GenBank/DDBJ whole genome shotgun (WGS) entry which is preliminary data.</text>
</comment>
<gene>
    <name evidence="2" type="ORF">Arub01_51980</name>
</gene>
<dbReference type="SUPFAM" id="SSF51658">
    <property type="entry name" value="Xylose isomerase-like"/>
    <property type="match status" value="1"/>
</dbReference>
<dbReference type="EMBL" id="BSRZ01000018">
    <property type="protein sequence ID" value="GLW66954.1"/>
    <property type="molecule type" value="Genomic_DNA"/>
</dbReference>
<evidence type="ECO:0000313" key="2">
    <source>
        <dbReference type="EMBL" id="GLW66954.1"/>
    </source>
</evidence>